<dbReference type="RefSeq" id="WP_035483420.1">
    <property type="nucleotide sequence ID" value="NZ_CADFGL010000001.1"/>
</dbReference>
<protein>
    <submittedName>
        <fullName evidence="4">Tautomerase PptA</fullName>
        <ecNumber evidence="4">5.3.2.-</ecNumber>
    </submittedName>
</protein>
<dbReference type="SUPFAM" id="SSF55331">
    <property type="entry name" value="Tautomerase/MIF"/>
    <property type="match status" value="1"/>
</dbReference>
<evidence type="ECO:0000313" key="4">
    <source>
        <dbReference type="EMBL" id="CAB3637784.1"/>
    </source>
</evidence>
<accession>A0A6J4ZWF2</accession>
<sequence length="78" mass="8887">MPHVIVKMWPGKSEQQKQQLSDGITKVVTTILGYGKESVSVGIEVVQPSAWVKEVYDHDIRDKWDTLYQKPGYDPSQL</sequence>
<dbReference type="PIRSF" id="PIRSF037799">
    <property type="entry name" value="Tautomer_YdcE_prd"/>
    <property type="match status" value="1"/>
</dbReference>
<gene>
    <name evidence="4" type="primary">pptA</name>
    <name evidence="4" type="ORF">LMG22037_00006</name>
</gene>
<evidence type="ECO:0000259" key="3">
    <source>
        <dbReference type="Pfam" id="PF01361"/>
    </source>
</evidence>
<dbReference type="EMBL" id="CADIKB010000001">
    <property type="protein sequence ID" value="CAB3637784.1"/>
    <property type="molecule type" value="Genomic_DNA"/>
</dbReference>
<dbReference type="GO" id="GO:0016862">
    <property type="term" value="F:intramolecular oxidoreductase activity, interconverting keto- and enol-groups"/>
    <property type="evidence" value="ECO:0007669"/>
    <property type="project" value="InterPro"/>
</dbReference>
<dbReference type="EC" id="5.3.2.-" evidence="4"/>
<feature type="active site" description="Proton acceptor; via imino nitrogen" evidence="2">
    <location>
        <position position="2"/>
    </location>
</feature>
<evidence type="ECO:0000256" key="1">
    <source>
        <dbReference type="ARBA" id="ARBA00023235"/>
    </source>
</evidence>
<organism evidence="4 5">
    <name type="scientific">Paraburkholderia phenoliruptrix</name>
    <dbReference type="NCBI Taxonomy" id="252970"/>
    <lineage>
        <taxon>Bacteria</taxon>
        <taxon>Pseudomonadati</taxon>
        <taxon>Pseudomonadota</taxon>
        <taxon>Betaproteobacteria</taxon>
        <taxon>Burkholderiales</taxon>
        <taxon>Burkholderiaceae</taxon>
        <taxon>Paraburkholderia</taxon>
    </lineage>
</organism>
<dbReference type="AlphaFoldDB" id="A0A6J4ZWF2"/>
<dbReference type="Pfam" id="PF01361">
    <property type="entry name" value="Tautomerase"/>
    <property type="match status" value="1"/>
</dbReference>
<dbReference type="InterPro" id="IPR017284">
    <property type="entry name" value="Tautomerase_PptA"/>
</dbReference>
<dbReference type="InterPro" id="IPR004370">
    <property type="entry name" value="4-OT-like_dom"/>
</dbReference>
<reference evidence="4 5" key="1">
    <citation type="submission" date="2020-04" db="EMBL/GenBank/DDBJ databases">
        <authorList>
            <person name="De Canck E."/>
        </authorList>
    </citation>
    <scope>NUCLEOTIDE SEQUENCE [LARGE SCALE GENOMIC DNA]</scope>
    <source>
        <strain evidence="4 5">LMG 22037</strain>
    </source>
</reference>
<proteinExistence type="predicted"/>
<dbReference type="InterPro" id="IPR014347">
    <property type="entry name" value="Tautomerase/MIF_sf"/>
</dbReference>
<name>A0A6J4ZWF2_9BURK</name>
<evidence type="ECO:0000313" key="5">
    <source>
        <dbReference type="Proteomes" id="UP000494249"/>
    </source>
</evidence>
<dbReference type="Gene3D" id="3.30.429.10">
    <property type="entry name" value="Macrophage Migration Inhibitory Factor"/>
    <property type="match status" value="1"/>
</dbReference>
<keyword evidence="1 4" id="KW-0413">Isomerase</keyword>
<evidence type="ECO:0000256" key="2">
    <source>
        <dbReference type="PIRSR" id="PIRSR037799-1"/>
    </source>
</evidence>
<dbReference type="GO" id="GO:0005737">
    <property type="term" value="C:cytoplasm"/>
    <property type="evidence" value="ECO:0007669"/>
    <property type="project" value="InterPro"/>
</dbReference>
<feature type="domain" description="4-oxalocrotonate tautomerase-like" evidence="3">
    <location>
        <begin position="2"/>
        <end position="52"/>
    </location>
</feature>
<dbReference type="Proteomes" id="UP000494249">
    <property type="component" value="Unassembled WGS sequence"/>
</dbReference>